<evidence type="ECO:0000313" key="1">
    <source>
        <dbReference type="EnsemblPlants" id="EMT31144"/>
    </source>
</evidence>
<dbReference type="Pfam" id="PF02298">
    <property type="entry name" value="Cu_bind_like"/>
    <property type="match status" value="1"/>
</dbReference>
<accession>M8CA08</accession>
<dbReference type="InterPro" id="IPR039391">
    <property type="entry name" value="Phytocyanin-like"/>
</dbReference>
<dbReference type="EnsemblPlants" id="EMT31144">
    <property type="protein sequence ID" value="EMT31144"/>
    <property type="gene ID" value="F775_43701"/>
</dbReference>
<dbReference type="AlphaFoldDB" id="M8CA08"/>
<dbReference type="GO" id="GO:0009055">
    <property type="term" value="F:electron transfer activity"/>
    <property type="evidence" value="ECO:0007669"/>
    <property type="project" value="InterPro"/>
</dbReference>
<dbReference type="GO" id="GO:0005886">
    <property type="term" value="C:plasma membrane"/>
    <property type="evidence" value="ECO:0007669"/>
    <property type="project" value="TreeGrafter"/>
</dbReference>
<dbReference type="SUPFAM" id="SSF49503">
    <property type="entry name" value="Cupredoxins"/>
    <property type="match status" value="1"/>
</dbReference>
<organism evidence="1">
    <name type="scientific">Aegilops tauschii</name>
    <name type="common">Tausch's goatgrass</name>
    <name type="synonym">Aegilops squarrosa</name>
    <dbReference type="NCBI Taxonomy" id="37682"/>
    <lineage>
        <taxon>Eukaryota</taxon>
        <taxon>Viridiplantae</taxon>
        <taxon>Streptophyta</taxon>
        <taxon>Embryophyta</taxon>
        <taxon>Tracheophyta</taxon>
        <taxon>Spermatophyta</taxon>
        <taxon>Magnoliopsida</taxon>
        <taxon>Liliopsida</taxon>
        <taxon>Poales</taxon>
        <taxon>Poaceae</taxon>
        <taxon>BOP clade</taxon>
        <taxon>Pooideae</taxon>
        <taxon>Triticodae</taxon>
        <taxon>Triticeae</taxon>
        <taxon>Triticinae</taxon>
        <taxon>Aegilops</taxon>
    </lineage>
</organism>
<proteinExistence type="predicted"/>
<dbReference type="PANTHER" id="PTHR33021:SF185">
    <property type="entry name" value="EARLY NODULIN-LIKE PROTEIN 3-RELATED"/>
    <property type="match status" value="1"/>
</dbReference>
<reference evidence="1" key="1">
    <citation type="submission" date="2015-06" db="UniProtKB">
        <authorList>
            <consortium name="EnsemblPlants"/>
        </authorList>
    </citation>
    <scope>IDENTIFICATION</scope>
</reference>
<dbReference type="PROSITE" id="PS51485">
    <property type="entry name" value="PHYTOCYANIN"/>
    <property type="match status" value="1"/>
</dbReference>
<dbReference type="InterPro" id="IPR003245">
    <property type="entry name" value="Phytocyanin_dom"/>
</dbReference>
<dbReference type="PROSITE" id="PS51257">
    <property type="entry name" value="PROKAR_LIPOPROTEIN"/>
    <property type="match status" value="1"/>
</dbReference>
<sequence>MAAARLAVALLLLATGCAGRDIVVGGRGGGRPTPAEPFNHWAERNRFQVNDRLGQEDSVLVVSQSHYDACNTSDPFMRLGGGESGFVLSHSGPYFFISGDAARCQAVTPLVAASRSGSCGEFFYVATTGASSAGCGKFFHVATTSACAAGCGKFFHFAASGASAAGCGEFFHVATSSNSAAAGTCRREEGEWAMHASAEKKVREAPEQAGDLIFTNFFMRDAHFPFVELLKPPEPEAEA</sequence>
<dbReference type="InterPro" id="IPR008972">
    <property type="entry name" value="Cupredoxin"/>
</dbReference>
<dbReference type="Gene3D" id="2.60.40.420">
    <property type="entry name" value="Cupredoxins - blue copper proteins"/>
    <property type="match status" value="1"/>
</dbReference>
<name>M8CA08_AEGTA</name>
<dbReference type="PANTHER" id="PTHR33021">
    <property type="entry name" value="BLUE COPPER PROTEIN"/>
    <property type="match status" value="1"/>
</dbReference>
<protein>
    <submittedName>
        <fullName evidence="1">Uncharacterized protein</fullName>
    </submittedName>
</protein>